<organism evidence="2">
    <name type="scientific">mine drainage metagenome</name>
    <dbReference type="NCBI Taxonomy" id="410659"/>
    <lineage>
        <taxon>unclassified sequences</taxon>
        <taxon>metagenomes</taxon>
        <taxon>ecological metagenomes</taxon>
    </lineage>
</organism>
<comment type="caution">
    <text evidence="2">The sequence shown here is derived from an EMBL/GenBank/DDBJ whole genome shotgun (WGS) entry which is preliminary data.</text>
</comment>
<dbReference type="InterPro" id="IPR049368">
    <property type="entry name" value="FkbO_Hyg5-like_N"/>
</dbReference>
<dbReference type="EMBL" id="MLJW01000154">
    <property type="protein sequence ID" value="OIQ96106.1"/>
    <property type="molecule type" value="Genomic_DNA"/>
</dbReference>
<reference evidence="2" key="1">
    <citation type="submission" date="2016-10" db="EMBL/GenBank/DDBJ databases">
        <title>Sequence of Gallionella enrichment culture.</title>
        <authorList>
            <person name="Poehlein A."/>
            <person name="Muehling M."/>
            <person name="Daniel R."/>
        </authorList>
    </citation>
    <scope>NUCLEOTIDE SEQUENCE</scope>
</reference>
<protein>
    <recommendedName>
        <fullName evidence="1">Chorismatase FkbO/Hyg5-like N-terminal domain-containing protein</fullName>
    </recommendedName>
</protein>
<name>A0A1J5RKS0_9ZZZZ</name>
<gene>
    <name evidence="2" type="ORF">GALL_218600</name>
</gene>
<dbReference type="SUPFAM" id="SSF55298">
    <property type="entry name" value="YjgF-like"/>
    <property type="match status" value="1"/>
</dbReference>
<evidence type="ECO:0000313" key="2">
    <source>
        <dbReference type="EMBL" id="OIQ96106.1"/>
    </source>
</evidence>
<sequence>MQGTGNQFGLAYLDASEVGAYLENHSGHVLSVIGFGREIALPETACAPLWIDIPVLGGKESSFEVWSSDAPVAACEYRDMRGASDGKVLFGSVSLEQHAGDTLEKLAAQAYMQIFGFIDHFGYPNLLRVWHYFPQINEDENGLERYRGFNVGRHASFVVNGRSIGEEDVPAASALGSNSGSLVIYFMASRLPGKAVENPRQVSAYHYPQMFGPSSPIFVRAMSASLGGQYCFFISGTASIVGYETLHQGDTEKQVAETLLNIRTLLQQAPHYDPGRGRMLLKVYLRHIEDLPMVRGKVQAEFGTACRAVYLHSNICRSDLLVEIEGAYFDDES</sequence>
<dbReference type="InterPro" id="IPR035959">
    <property type="entry name" value="RutC-like_sf"/>
</dbReference>
<feature type="domain" description="Chorismatase FkbO/Hyg5-like N-terminal" evidence="1">
    <location>
        <begin position="64"/>
        <end position="188"/>
    </location>
</feature>
<evidence type="ECO:0000259" key="1">
    <source>
        <dbReference type="Pfam" id="PF21168"/>
    </source>
</evidence>
<proteinExistence type="predicted"/>
<accession>A0A1J5RKS0</accession>
<dbReference type="Gene3D" id="3.30.1330.40">
    <property type="entry name" value="RutC-like"/>
    <property type="match status" value="1"/>
</dbReference>
<dbReference type="AlphaFoldDB" id="A0A1J5RKS0"/>
<dbReference type="Pfam" id="PF21168">
    <property type="entry name" value="FkbO_Hyg5-like_N"/>
    <property type="match status" value="1"/>
</dbReference>